<evidence type="ECO:0000313" key="4">
    <source>
        <dbReference type="Proteomes" id="UP000233837"/>
    </source>
</evidence>
<dbReference type="InterPro" id="IPR013990">
    <property type="entry name" value="WHy-dom"/>
</dbReference>
<reference evidence="3 4" key="2">
    <citation type="journal article" date="2017" name="Nature">
        <title>The Apostasia genome and the evolution of orchids.</title>
        <authorList>
            <person name="Zhang G.Q."/>
            <person name="Liu K.W."/>
            <person name="Li Z."/>
            <person name="Lohaus R."/>
            <person name="Hsiao Y.Y."/>
            <person name="Niu S.C."/>
            <person name="Wang J.Y."/>
            <person name="Lin Y.C."/>
            <person name="Xu Q."/>
            <person name="Chen L.J."/>
            <person name="Yoshida K."/>
            <person name="Fujiwara S."/>
            <person name="Wang Z.W."/>
            <person name="Zhang Y.Q."/>
            <person name="Mitsuda N."/>
            <person name="Wang M."/>
            <person name="Liu G.H."/>
            <person name="Pecoraro L."/>
            <person name="Huang H.X."/>
            <person name="Xiao X.J."/>
            <person name="Lin M."/>
            <person name="Wu X.Y."/>
            <person name="Wu W.L."/>
            <person name="Chen Y.Y."/>
            <person name="Chang S.B."/>
            <person name="Sakamoto S."/>
            <person name="Ohme-Takagi M."/>
            <person name="Yagi M."/>
            <person name="Zeng S.J."/>
            <person name="Shen C.Y."/>
            <person name="Yeh C.M."/>
            <person name="Luo Y.B."/>
            <person name="Tsai W.C."/>
            <person name="Van de Peer Y."/>
            <person name="Liu Z.J."/>
        </authorList>
    </citation>
    <scope>NUCLEOTIDE SEQUENCE [LARGE SCALE GENOMIC DNA]</scope>
    <source>
        <tissue evidence="3">The whole plant</tissue>
    </source>
</reference>
<dbReference type="Pfam" id="PF03168">
    <property type="entry name" value="LEA_2"/>
    <property type="match status" value="1"/>
</dbReference>
<name>A0A2I0WJU7_9ASPA</name>
<dbReference type="GO" id="GO:0005829">
    <property type="term" value="C:cytosol"/>
    <property type="evidence" value="ECO:0007669"/>
    <property type="project" value="TreeGrafter"/>
</dbReference>
<dbReference type="Proteomes" id="UP000233837">
    <property type="component" value="Unassembled WGS sequence"/>
</dbReference>
<dbReference type="SUPFAM" id="SSF117070">
    <property type="entry name" value="LEA14-like"/>
    <property type="match status" value="1"/>
</dbReference>
<gene>
    <name evidence="3" type="ORF">MA16_Dca005984</name>
</gene>
<organism evidence="3 4">
    <name type="scientific">Dendrobium catenatum</name>
    <dbReference type="NCBI Taxonomy" id="906689"/>
    <lineage>
        <taxon>Eukaryota</taxon>
        <taxon>Viridiplantae</taxon>
        <taxon>Streptophyta</taxon>
        <taxon>Embryophyta</taxon>
        <taxon>Tracheophyta</taxon>
        <taxon>Spermatophyta</taxon>
        <taxon>Magnoliopsida</taxon>
        <taxon>Liliopsida</taxon>
        <taxon>Asparagales</taxon>
        <taxon>Orchidaceae</taxon>
        <taxon>Epidendroideae</taxon>
        <taxon>Malaxideae</taxon>
        <taxon>Dendrobiinae</taxon>
        <taxon>Dendrobium</taxon>
    </lineage>
</organism>
<feature type="domain" description="Water stress and hypersensitive response" evidence="2">
    <location>
        <begin position="73"/>
        <end position="190"/>
    </location>
</feature>
<dbReference type="InterPro" id="IPR004864">
    <property type="entry name" value="LEA_2"/>
</dbReference>
<reference evidence="3 4" key="1">
    <citation type="journal article" date="2016" name="Sci. Rep.">
        <title>The Dendrobium catenatum Lindl. genome sequence provides insights into polysaccharide synthase, floral development and adaptive evolution.</title>
        <authorList>
            <person name="Zhang G.Q."/>
            <person name="Xu Q."/>
            <person name="Bian C."/>
            <person name="Tsai W.C."/>
            <person name="Yeh C.M."/>
            <person name="Liu K.W."/>
            <person name="Yoshida K."/>
            <person name="Zhang L.S."/>
            <person name="Chang S.B."/>
            <person name="Chen F."/>
            <person name="Shi Y."/>
            <person name="Su Y.Y."/>
            <person name="Zhang Y.Q."/>
            <person name="Chen L.J."/>
            <person name="Yin Y."/>
            <person name="Lin M."/>
            <person name="Huang H."/>
            <person name="Deng H."/>
            <person name="Wang Z.W."/>
            <person name="Zhu S.L."/>
            <person name="Zhao X."/>
            <person name="Deng C."/>
            <person name="Niu S.C."/>
            <person name="Huang J."/>
            <person name="Wang M."/>
            <person name="Liu G.H."/>
            <person name="Yang H.J."/>
            <person name="Xiao X.J."/>
            <person name="Hsiao Y.Y."/>
            <person name="Wu W.L."/>
            <person name="Chen Y.Y."/>
            <person name="Mitsuda N."/>
            <person name="Ohme-Takagi M."/>
            <person name="Luo Y.B."/>
            <person name="Van de Peer Y."/>
            <person name="Liu Z.J."/>
        </authorList>
    </citation>
    <scope>NUCLEOTIDE SEQUENCE [LARGE SCALE GENOMIC DNA]</scope>
    <source>
        <tissue evidence="3">The whole plant</tissue>
    </source>
</reference>
<dbReference type="InterPro" id="IPR045043">
    <property type="entry name" value="Lea14-like"/>
</dbReference>
<dbReference type="Gene3D" id="2.60.40.1820">
    <property type="match status" value="1"/>
</dbReference>
<dbReference type="PANTHER" id="PTHR31459">
    <property type="match status" value="1"/>
</dbReference>
<comment type="similarity">
    <text evidence="1">Belongs to the LEA type 2 family.</text>
</comment>
<dbReference type="EMBL" id="KZ502564">
    <property type="protein sequence ID" value="PKU75937.1"/>
    <property type="molecule type" value="Genomic_DNA"/>
</dbReference>
<dbReference type="AlphaFoldDB" id="A0A2I0WJU7"/>
<sequence length="317" mass="36037">MNHWKDRIFFQFTSRHPQPPAGTLTQPPEQSPQFIFIPSLYCTILPSKERQRRKTILTMQWLSNTVRRLMPTANITDFNFVSFSEEKADFSITVAVTNPSFLPIPLADVNYFLESQKIRPVCGSLTGLKAIKAHNTHVITVPISIIYNNMIDFYSSLKPGTLVPYKAGVEVILYLPFIGRFIVPVEKKSEFLMPFVPRIQLREIATVGMVSNEEVNVKVGFEVENAIGYVVRNNWLEIGAFVNGVKKKVGSLKLEGGKVEMREKGSGFFRVLVCLRGEDIVLGLWEMMRRRKGFVFEGEVDVETPMGQIKSPFNLEL</sequence>
<protein>
    <submittedName>
        <fullName evidence="3">Desiccation protectant protein Lea14</fullName>
    </submittedName>
</protein>
<evidence type="ECO:0000313" key="3">
    <source>
        <dbReference type="EMBL" id="PKU75937.1"/>
    </source>
</evidence>
<evidence type="ECO:0000256" key="1">
    <source>
        <dbReference type="ARBA" id="ARBA00005960"/>
    </source>
</evidence>
<proteinExistence type="inferred from homology"/>
<keyword evidence="4" id="KW-1185">Reference proteome</keyword>
<dbReference type="SMART" id="SM00769">
    <property type="entry name" value="WHy"/>
    <property type="match status" value="1"/>
</dbReference>
<dbReference type="GO" id="GO:0009269">
    <property type="term" value="P:response to desiccation"/>
    <property type="evidence" value="ECO:0007669"/>
    <property type="project" value="InterPro"/>
</dbReference>
<dbReference type="PANTHER" id="PTHR31459:SF2">
    <property type="entry name" value="OS03G0843300 PROTEIN"/>
    <property type="match status" value="1"/>
</dbReference>
<evidence type="ECO:0000259" key="2">
    <source>
        <dbReference type="SMART" id="SM00769"/>
    </source>
</evidence>
<accession>A0A2I0WJU7</accession>